<proteinExistence type="predicted"/>
<keyword evidence="1" id="KW-0812">Transmembrane</keyword>
<organism evidence="2 3">
    <name type="scientific">Escherichia phage KBNP1711</name>
    <dbReference type="NCBI Taxonomy" id="1436889"/>
    <lineage>
        <taxon>Viruses</taxon>
        <taxon>Duplodnaviria</taxon>
        <taxon>Heunggongvirae</taxon>
        <taxon>Uroviricota</taxon>
        <taxon>Caudoviricetes</taxon>
        <taxon>Mktvariviridae</taxon>
        <taxon>Gordonclarkvirinae</taxon>
        <taxon>Nieuwekanaalvirus</taxon>
        <taxon>Nieuwekanaalvirus KBNP1711</taxon>
    </lineage>
</organism>
<name>W6ASA4_9CAUD</name>
<gene>
    <name evidence="2" type="ORF">ECBP3_0074</name>
</gene>
<evidence type="ECO:0000313" key="3">
    <source>
        <dbReference type="Proteomes" id="UP000019301"/>
    </source>
</evidence>
<keyword evidence="1" id="KW-0472">Membrane</keyword>
<evidence type="ECO:0000256" key="1">
    <source>
        <dbReference type="SAM" id="Phobius"/>
    </source>
</evidence>
<dbReference type="Proteomes" id="UP000019301">
    <property type="component" value="Segment"/>
</dbReference>
<keyword evidence="3" id="KW-1185">Reference proteome</keyword>
<keyword evidence="1" id="KW-1133">Transmembrane helix</keyword>
<dbReference type="RefSeq" id="YP_009008768.1">
    <property type="nucleotide sequence ID" value="NC_023593.1"/>
</dbReference>
<protein>
    <submittedName>
        <fullName evidence="2">Uncharacterized protein</fullName>
    </submittedName>
</protein>
<dbReference type="GeneID" id="18505208"/>
<reference evidence="2 3" key="1">
    <citation type="submission" date="2013-12" db="EMBL/GenBank/DDBJ databases">
        <authorList>
            <person name="Nho S.W."/>
            <person name="Jang H.B."/>
            <person name="Kim K.S."/>
            <person name="Kim T.H."/>
            <person name="Cha I.S."/>
            <person name="Park S.B."/>
            <person name="Jung T.S."/>
        </authorList>
    </citation>
    <scope>NUCLEOTIDE SEQUENCE [LARGE SCALE GENOMIC DNA]</scope>
</reference>
<evidence type="ECO:0000313" key="2">
    <source>
        <dbReference type="EMBL" id="AHI60851.1"/>
    </source>
</evidence>
<accession>W6ASA4</accession>
<dbReference type="EMBL" id="KF981730">
    <property type="protein sequence ID" value="AHI60851.1"/>
    <property type="molecule type" value="Genomic_DNA"/>
</dbReference>
<dbReference type="KEGG" id="vg:18505208"/>
<feature type="transmembrane region" description="Helical" evidence="1">
    <location>
        <begin position="6"/>
        <end position="25"/>
    </location>
</feature>
<sequence length="63" mass="6750">MKQETVASLAIGVILGMLAMGLMMAQIGPNSSSKVADRKAACEINLPRNQVCVMQFVPESVDR</sequence>
<dbReference type="OrthoDB" id="23280at10239"/>